<sequence length="74" mass="7982">MGGAAWSTSSRRWWSRRGLWIAILEFAVMGTTNKIGSGGATTSKPLVSRIAFGSCANQSAPQVSLINLSLYDYK</sequence>
<name>A0A2P2PXI4_RHIMU</name>
<evidence type="ECO:0000313" key="1">
    <source>
        <dbReference type="EMBL" id="MBX59457.1"/>
    </source>
</evidence>
<protein>
    <submittedName>
        <fullName evidence="1">Uncharacterized protein</fullName>
    </submittedName>
</protein>
<dbReference type="EMBL" id="GGEC01078973">
    <property type="protein sequence ID" value="MBX59457.1"/>
    <property type="molecule type" value="Transcribed_RNA"/>
</dbReference>
<dbReference type="AlphaFoldDB" id="A0A2P2PXI4"/>
<accession>A0A2P2PXI4</accession>
<organism evidence="1">
    <name type="scientific">Rhizophora mucronata</name>
    <name type="common">Asiatic mangrove</name>
    <dbReference type="NCBI Taxonomy" id="61149"/>
    <lineage>
        <taxon>Eukaryota</taxon>
        <taxon>Viridiplantae</taxon>
        <taxon>Streptophyta</taxon>
        <taxon>Embryophyta</taxon>
        <taxon>Tracheophyta</taxon>
        <taxon>Spermatophyta</taxon>
        <taxon>Magnoliopsida</taxon>
        <taxon>eudicotyledons</taxon>
        <taxon>Gunneridae</taxon>
        <taxon>Pentapetalae</taxon>
        <taxon>rosids</taxon>
        <taxon>fabids</taxon>
        <taxon>Malpighiales</taxon>
        <taxon>Rhizophoraceae</taxon>
        <taxon>Rhizophora</taxon>
    </lineage>
</organism>
<reference evidence="1" key="1">
    <citation type="submission" date="2018-02" db="EMBL/GenBank/DDBJ databases">
        <title>Rhizophora mucronata_Transcriptome.</title>
        <authorList>
            <person name="Meera S.P."/>
            <person name="Sreeshan A."/>
            <person name="Augustine A."/>
        </authorList>
    </citation>
    <scope>NUCLEOTIDE SEQUENCE</scope>
    <source>
        <tissue evidence="1">Leaf</tissue>
    </source>
</reference>
<proteinExistence type="predicted"/>